<dbReference type="GO" id="GO:0022627">
    <property type="term" value="C:cytosolic small ribosomal subunit"/>
    <property type="evidence" value="ECO:0007669"/>
    <property type="project" value="TreeGrafter"/>
</dbReference>
<evidence type="ECO:0000313" key="3">
    <source>
        <dbReference type="EMBL" id="GAI14864.1"/>
    </source>
</evidence>
<evidence type="ECO:0000256" key="1">
    <source>
        <dbReference type="ARBA" id="ARBA00022845"/>
    </source>
</evidence>
<dbReference type="InterPro" id="IPR050574">
    <property type="entry name" value="HPF/YfiA_ribosome-assoc"/>
</dbReference>
<dbReference type="CDD" id="cd00552">
    <property type="entry name" value="RaiA"/>
    <property type="match status" value="1"/>
</dbReference>
<sequence>MELQITDKNARLSPTLRSYIERKLSKLSRHLPNIMESKVEITEEKTKSPQQHFVVQVTINSSGTLLRGEERGEDLFTAIDKVVAIMNRQIEHYKGKLYRKGRGSSLARGEFSQEVETAPPKRVIKVKRFAIKPMSVDEAIDQMELLGHDFFLFFNADTEELNLLYRRKD</sequence>
<gene>
    <name evidence="3" type="ORF">S06H3_16112</name>
</gene>
<dbReference type="EMBL" id="BARV01007957">
    <property type="protein sequence ID" value="GAI14864.1"/>
    <property type="molecule type" value="Genomic_DNA"/>
</dbReference>
<dbReference type="SUPFAM" id="SSF69754">
    <property type="entry name" value="Ribosome binding protein Y (YfiA homologue)"/>
    <property type="match status" value="1"/>
</dbReference>
<comment type="caution">
    <text evidence="3">The sequence shown here is derived from an EMBL/GenBank/DDBJ whole genome shotgun (WGS) entry which is preliminary data.</text>
</comment>
<dbReference type="Gene3D" id="3.30.505.50">
    <property type="entry name" value="Sigma 54 modulation/S30EA ribosomal protein, C-terminal domain"/>
    <property type="match status" value="1"/>
</dbReference>
<protein>
    <recommendedName>
        <fullName evidence="2">Sigma 54 modulation/S30EA ribosomal protein C-terminal domain-containing protein</fullName>
    </recommendedName>
</protein>
<dbReference type="GO" id="GO:0043024">
    <property type="term" value="F:ribosomal small subunit binding"/>
    <property type="evidence" value="ECO:0007669"/>
    <property type="project" value="TreeGrafter"/>
</dbReference>
<name>X1N893_9ZZZZ</name>
<reference evidence="3" key="1">
    <citation type="journal article" date="2014" name="Front. Microbiol.">
        <title>High frequency of phylogenetically diverse reductive dehalogenase-homologous genes in deep subseafloor sedimentary metagenomes.</title>
        <authorList>
            <person name="Kawai M."/>
            <person name="Futagami T."/>
            <person name="Toyoda A."/>
            <person name="Takaki Y."/>
            <person name="Nishi S."/>
            <person name="Hori S."/>
            <person name="Arai W."/>
            <person name="Tsubouchi T."/>
            <person name="Morono Y."/>
            <person name="Uchiyama I."/>
            <person name="Ito T."/>
            <person name="Fujiyama A."/>
            <person name="Inagaki F."/>
            <person name="Takami H."/>
        </authorList>
    </citation>
    <scope>NUCLEOTIDE SEQUENCE</scope>
    <source>
        <strain evidence="3">Expedition CK06-06</strain>
    </source>
</reference>
<accession>X1N893</accession>
<evidence type="ECO:0000259" key="2">
    <source>
        <dbReference type="Pfam" id="PF16321"/>
    </source>
</evidence>
<feature type="non-terminal residue" evidence="3">
    <location>
        <position position="169"/>
    </location>
</feature>
<dbReference type="PANTHER" id="PTHR33231:SF1">
    <property type="entry name" value="30S RIBOSOMAL PROTEIN"/>
    <property type="match status" value="1"/>
</dbReference>
<dbReference type="GO" id="GO:0045900">
    <property type="term" value="P:negative regulation of translational elongation"/>
    <property type="evidence" value="ECO:0007669"/>
    <property type="project" value="TreeGrafter"/>
</dbReference>
<dbReference type="InterPro" id="IPR036567">
    <property type="entry name" value="RHF-like"/>
</dbReference>
<dbReference type="Gene3D" id="3.30.160.100">
    <property type="entry name" value="Ribosome hibernation promotion factor-like"/>
    <property type="match status" value="1"/>
</dbReference>
<dbReference type="InterPro" id="IPR003489">
    <property type="entry name" value="RHF/RaiA"/>
</dbReference>
<dbReference type="InterPro" id="IPR038416">
    <property type="entry name" value="Ribosom_S30AE_C_sf"/>
</dbReference>
<dbReference type="NCBIfam" id="TIGR00741">
    <property type="entry name" value="yfiA"/>
    <property type="match status" value="1"/>
</dbReference>
<proteinExistence type="predicted"/>
<dbReference type="Pfam" id="PF16321">
    <property type="entry name" value="Ribosom_S30AE_C"/>
    <property type="match status" value="1"/>
</dbReference>
<dbReference type="PANTHER" id="PTHR33231">
    <property type="entry name" value="30S RIBOSOMAL PROTEIN"/>
    <property type="match status" value="1"/>
</dbReference>
<dbReference type="InterPro" id="IPR032528">
    <property type="entry name" value="Ribosom_S30AE_C"/>
</dbReference>
<feature type="domain" description="Sigma 54 modulation/S30EA ribosomal protein C-terminal" evidence="2">
    <location>
        <begin position="120"/>
        <end position="169"/>
    </location>
</feature>
<dbReference type="AlphaFoldDB" id="X1N893"/>
<keyword evidence="1" id="KW-0810">Translation regulation</keyword>
<dbReference type="Pfam" id="PF02482">
    <property type="entry name" value="Ribosomal_S30AE"/>
    <property type="match status" value="1"/>
</dbReference>
<organism evidence="3">
    <name type="scientific">marine sediment metagenome</name>
    <dbReference type="NCBI Taxonomy" id="412755"/>
    <lineage>
        <taxon>unclassified sequences</taxon>
        <taxon>metagenomes</taxon>
        <taxon>ecological metagenomes</taxon>
    </lineage>
</organism>